<evidence type="ECO:0000313" key="2">
    <source>
        <dbReference type="EMBL" id="JAG40040.1"/>
    </source>
</evidence>
<feature type="non-terminal residue" evidence="1">
    <location>
        <position position="1"/>
    </location>
</feature>
<evidence type="ECO:0000313" key="1">
    <source>
        <dbReference type="EMBL" id="JAG40039.1"/>
    </source>
</evidence>
<dbReference type="AlphaFoldDB" id="A0A0A9Z6G1"/>
<organism evidence="1">
    <name type="scientific">Lygus hesperus</name>
    <name type="common">Western plant bug</name>
    <dbReference type="NCBI Taxonomy" id="30085"/>
    <lineage>
        <taxon>Eukaryota</taxon>
        <taxon>Metazoa</taxon>
        <taxon>Ecdysozoa</taxon>
        <taxon>Arthropoda</taxon>
        <taxon>Hexapoda</taxon>
        <taxon>Insecta</taxon>
        <taxon>Pterygota</taxon>
        <taxon>Neoptera</taxon>
        <taxon>Paraneoptera</taxon>
        <taxon>Hemiptera</taxon>
        <taxon>Heteroptera</taxon>
        <taxon>Panheteroptera</taxon>
        <taxon>Cimicomorpha</taxon>
        <taxon>Miridae</taxon>
        <taxon>Mirini</taxon>
        <taxon>Lygus</taxon>
    </lineage>
</organism>
<proteinExistence type="predicted"/>
<accession>A0A0A9Z6G1</accession>
<sequence>SMKSFFHKLQQKVDDIESIVERVEKDDSDAYSPHGIVNALRPVIDALAPLYPPPGDSNSFNIFSNRQQSFDWLEQKFHFLASSNIRTFRRIVFQTTFGTYVGFQAATRLQGNSPTFNGIFFTLLITTYALVKSDIFTPTSFRR</sequence>
<reference evidence="1" key="1">
    <citation type="journal article" date="2014" name="PLoS ONE">
        <title>Transcriptome-Based Identification of ABC Transporters in the Western Tarnished Plant Bug Lygus hesperus.</title>
        <authorList>
            <person name="Hull J.J."/>
            <person name="Chaney K."/>
            <person name="Geib S.M."/>
            <person name="Fabrick J.A."/>
            <person name="Brent C.S."/>
            <person name="Walsh D."/>
            <person name="Lavine L.C."/>
        </authorList>
    </citation>
    <scope>NUCLEOTIDE SEQUENCE</scope>
</reference>
<protein>
    <submittedName>
        <fullName evidence="1">Glutamate-1-semialdehyde 2,1-aminomutase</fullName>
    </submittedName>
</protein>
<dbReference type="EMBL" id="GBHO01003564">
    <property type="protein sequence ID" value="JAG40040.1"/>
    <property type="molecule type" value="Transcribed_RNA"/>
</dbReference>
<name>A0A0A9Z6G1_LYGHE</name>
<dbReference type="EMBL" id="GBHO01003565">
    <property type="protein sequence ID" value="JAG40039.1"/>
    <property type="molecule type" value="Transcribed_RNA"/>
</dbReference>
<gene>
    <name evidence="1" type="primary">hemL_4</name>
    <name evidence="2" type="synonym">hemL_5</name>
    <name evidence="1" type="ORF">CM83_6050</name>
    <name evidence="2" type="ORF">CM83_6051</name>
</gene>
<reference evidence="1" key="2">
    <citation type="submission" date="2014-07" db="EMBL/GenBank/DDBJ databases">
        <authorList>
            <person name="Hull J."/>
        </authorList>
    </citation>
    <scope>NUCLEOTIDE SEQUENCE</scope>
</reference>